<keyword evidence="3" id="KW-0597">Phosphoprotein</keyword>
<gene>
    <name evidence="6" type="ORF">SAMN04488111_2857</name>
</gene>
<dbReference type="Pfam" id="PF02518">
    <property type="entry name" value="HATPase_c"/>
    <property type="match status" value="1"/>
</dbReference>
<keyword evidence="4" id="KW-0472">Membrane</keyword>
<dbReference type="InterPro" id="IPR005467">
    <property type="entry name" value="His_kinase_dom"/>
</dbReference>
<organism evidence="6 7">
    <name type="scientific">Lutibacter flavus</name>
    <dbReference type="NCBI Taxonomy" id="691689"/>
    <lineage>
        <taxon>Bacteria</taxon>
        <taxon>Pseudomonadati</taxon>
        <taxon>Bacteroidota</taxon>
        <taxon>Flavobacteriia</taxon>
        <taxon>Flavobacteriales</taxon>
        <taxon>Flavobacteriaceae</taxon>
        <taxon>Lutibacter</taxon>
    </lineage>
</organism>
<dbReference type="CDD" id="cd00082">
    <property type="entry name" value="HisKA"/>
    <property type="match status" value="1"/>
</dbReference>
<accession>A0A238YWG8</accession>
<evidence type="ECO:0000313" key="7">
    <source>
        <dbReference type="Proteomes" id="UP000198412"/>
    </source>
</evidence>
<keyword evidence="6" id="KW-0808">Transferase</keyword>
<dbReference type="PANTHER" id="PTHR43547">
    <property type="entry name" value="TWO-COMPONENT HISTIDINE KINASE"/>
    <property type="match status" value="1"/>
</dbReference>
<keyword evidence="4" id="KW-1133">Transmembrane helix</keyword>
<evidence type="ECO:0000256" key="1">
    <source>
        <dbReference type="ARBA" id="ARBA00000085"/>
    </source>
</evidence>
<keyword evidence="6" id="KW-0418">Kinase</keyword>
<reference evidence="7" key="1">
    <citation type="submission" date="2017-06" db="EMBL/GenBank/DDBJ databases">
        <authorList>
            <person name="Varghese N."/>
            <person name="Submissions S."/>
        </authorList>
    </citation>
    <scope>NUCLEOTIDE SEQUENCE [LARGE SCALE GENOMIC DNA]</scope>
    <source>
        <strain evidence="7">DSM 27993</strain>
    </source>
</reference>
<name>A0A238YWG8_9FLAO</name>
<dbReference type="InterPro" id="IPR004358">
    <property type="entry name" value="Sig_transdc_His_kin-like_C"/>
</dbReference>
<feature type="domain" description="Histidine kinase" evidence="5">
    <location>
        <begin position="274"/>
        <end position="488"/>
    </location>
</feature>
<dbReference type="PROSITE" id="PS50109">
    <property type="entry name" value="HIS_KIN"/>
    <property type="match status" value="1"/>
</dbReference>
<dbReference type="SUPFAM" id="SSF47384">
    <property type="entry name" value="Homodimeric domain of signal transducing histidine kinase"/>
    <property type="match status" value="1"/>
</dbReference>
<dbReference type="Gene3D" id="1.10.287.130">
    <property type="match status" value="1"/>
</dbReference>
<feature type="transmembrane region" description="Helical" evidence="4">
    <location>
        <begin position="234"/>
        <end position="255"/>
    </location>
</feature>
<dbReference type="InterPro" id="IPR003594">
    <property type="entry name" value="HATPase_dom"/>
</dbReference>
<feature type="transmembrane region" description="Helical" evidence="4">
    <location>
        <begin position="9"/>
        <end position="27"/>
    </location>
</feature>
<dbReference type="RefSeq" id="WP_089379127.1">
    <property type="nucleotide sequence ID" value="NZ_FZNX01000005.1"/>
</dbReference>
<dbReference type="SMART" id="SM00387">
    <property type="entry name" value="HATPase_c"/>
    <property type="match status" value="1"/>
</dbReference>
<dbReference type="InterPro" id="IPR003661">
    <property type="entry name" value="HisK_dim/P_dom"/>
</dbReference>
<dbReference type="CDD" id="cd00075">
    <property type="entry name" value="HATPase"/>
    <property type="match status" value="1"/>
</dbReference>
<keyword evidence="7" id="KW-1185">Reference proteome</keyword>
<protein>
    <recommendedName>
        <fullName evidence="2">histidine kinase</fullName>
        <ecNumber evidence="2">2.7.13.3</ecNumber>
    </recommendedName>
</protein>
<evidence type="ECO:0000256" key="3">
    <source>
        <dbReference type="ARBA" id="ARBA00022553"/>
    </source>
</evidence>
<sequence>MNKQNYKWIVYLIGITVIMTIAAQVYWNFREYQINKHHLINNVQHSLDNAVEDYYANLTRSGFITYSTKNSNDSTKKIDTILVKTKSRRGLRKKIDSTLENIVQKDTSKIFVLGGFRSHNPNFINPRTFSKNIDSLISKIVVSFSRDTLDLEKIDQYLATEFERKKINVTYGLKFEYQHWIQRDSSITKIIEYNTNNFPKKHLTTKSKSNYLPYRSKLELMFTNETSTLLAESMASILLSLLLSICIITSIIYLLKTIYNQKQLSEVKNDLISNITHEFKTPIATISAALEAMKSFNALDDKVKSEKYLSIANSQVIKLNEMVEKILETAILNQEELILHKQPLNLVELLENTIDKFKIINTEKSFEFINNNGNPIFNLDKFHFENAISNILDNAIKYGGNKITIELNSEGNKTVILIKDNGNGIHKSQKDKVFEQFYRVPKGNTHNVKGFGIGLFYTKKIIEKHDGNITIVYDKNNNTMFKIEFINE</sequence>
<dbReference type="InterPro" id="IPR036097">
    <property type="entry name" value="HisK_dim/P_sf"/>
</dbReference>
<dbReference type="PANTHER" id="PTHR43547:SF2">
    <property type="entry name" value="HYBRID SIGNAL TRANSDUCTION HISTIDINE KINASE C"/>
    <property type="match status" value="1"/>
</dbReference>
<proteinExistence type="predicted"/>
<dbReference type="EC" id="2.7.13.3" evidence="2"/>
<evidence type="ECO:0000313" key="6">
    <source>
        <dbReference type="EMBL" id="SNR75071.1"/>
    </source>
</evidence>
<dbReference type="AlphaFoldDB" id="A0A238YWG8"/>
<evidence type="ECO:0000259" key="5">
    <source>
        <dbReference type="PROSITE" id="PS50109"/>
    </source>
</evidence>
<dbReference type="Proteomes" id="UP000198412">
    <property type="component" value="Unassembled WGS sequence"/>
</dbReference>
<comment type="catalytic activity">
    <reaction evidence="1">
        <text>ATP + protein L-histidine = ADP + protein N-phospho-L-histidine.</text>
        <dbReference type="EC" id="2.7.13.3"/>
    </reaction>
</comment>
<dbReference type="EMBL" id="FZNX01000005">
    <property type="protein sequence ID" value="SNR75071.1"/>
    <property type="molecule type" value="Genomic_DNA"/>
</dbReference>
<evidence type="ECO:0000256" key="2">
    <source>
        <dbReference type="ARBA" id="ARBA00012438"/>
    </source>
</evidence>
<evidence type="ECO:0000256" key="4">
    <source>
        <dbReference type="SAM" id="Phobius"/>
    </source>
</evidence>
<dbReference type="Pfam" id="PF00512">
    <property type="entry name" value="HisKA"/>
    <property type="match status" value="1"/>
</dbReference>
<dbReference type="GO" id="GO:0000155">
    <property type="term" value="F:phosphorelay sensor kinase activity"/>
    <property type="evidence" value="ECO:0007669"/>
    <property type="project" value="InterPro"/>
</dbReference>
<dbReference type="PRINTS" id="PR00344">
    <property type="entry name" value="BCTRLSENSOR"/>
</dbReference>
<keyword evidence="4" id="KW-0812">Transmembrane</keyword>
<dbReference type="SUPFAM" id="SSF55874">
    <property type="entry name" value="ATPase domain of HSP90 chaperone/DNA topoisomerase II/histidine kinase"/>
    <property type="match status" value="1"/>
</dbReference>
<dbReference type="OrthoDB" id="1933776at2"/>
<dbReference type="InterPro" id="IPR036890">
    <property type="entry name" value="HATPase_C_sf"/>
</dbReference>
<dbReference type="SMART" id="SM00388">
    <property type="entry name" value="HisKA"/>
    <property type="match status" value="1"/>
</dbReference>
<dbReference type="Gene3D" id="3.30.565.10">
    <property type="entry name" value="Histidine kinase-like ATPase, C-terminal domain"/>
    <property type="match status" value="1"/>
</dbReference>